<dbReference type="PANTHER" id="PTHR43304:SF1">
    <property type="entry name" value="PAC DOMAIN-CONTAINING PROTEIN"/>
    <property type="match status" value="1"/>
</dbReference>
<dbReference type="CDD" id="cd00082">
    <property type="entry name" value="HisKA"/>
    <property type="match status" value="1"/>
</dbReference>
<evidence type="ECO:0000256" key="6">
    <source>
        <dbReference type="SAM" id="Coils"/>
    </source>
</evidence>
<dbReference type="InterPro" id="IPR052162">
    <property type="entry name" value="Sensor_kinase/Photoreceptor"/>
</dbReference>
<dbReference type="PRINTS" id="PR00344">
    <property type="entry name" value="BCTRLSENSOR"/>
</dbReference>
<dbReference type="Pfam" id="PF00512">
    <property type="entry name" value="HisKA"/>
    <property type="match status" value="1"/>
</dbReference>
<dbReference type="SMART" id="SM00387">
    <property type="entry name" value="HATPase_c"/>
    <property type="match status" value="1"/>
</dbReference>
<evidence type="ECO:0000259" key="8">
    <source>
        <dbReference type="PROSITE" id="PS50113"/>
    </source>
</evidence>
<reference evidence="9 10" key="1">
    <citation type="submission" date="2018-08" db="EMBL/GenBank/DDBJ databases">
        <title>The reduced genetic potential of extracellular carbohydrate catabolism in Euzebyella marina RN62, a Flavobacteriia bacterium isolated from the hadal water.</title>
        <authorList>
            <person name="Xue C."/>
        </authorList>
    </citation>
    <scope>NUCLEOTIDE SEQUENCE [LARGE SCALE GENOMIC DNA]</scope>
    <source>
        <strain evidence="9 10">RN62</strain>
    </source>
</reference>
<keyword evidence="4" id="KW-0808">Transferase</keyword>
<keyword evidence="6" id="KW-0175">Coiled coil</keyword>
<dbReference type="InterPro" id="IPR036890">
    <property type="entry name" value="HATPase_C_sf"/>
</dbReference>
<sequence>MYLSSSSTLPFLNGGGEMGKLTREKDWEKTKMGSPESWPPSIRPILSLLLNSKVPMFLFWGEDRICFYNDAYRPSLGDDGKHPDILGMDAPSAWPEIWETIQPLLKKVFDNGESLWLEDQLIPIYRNGQMEEVYWTFGYSPVLGDYGKIEGVFVTCTETTKTVTAMKDLEEKSNELQMAIDAAGLGTWDFTPQTAKVKINTKTMVWSGLKGDFYHAPRELMAVVDEADRSRVRRAVKRVTSTEGKDLLDISFAVNSQKTGKKRELRAVGRAHFDHTGTLERFNGTLQDITKQQSTLRNLRKKEERFRQLVHNAPIGIAIVDIENFVVKVVNEKALQIWQKSIGECQDQPIFNILPETRSGLEPILNEIIETKKPQVGTEYPFVLDRNGIIERGFFNFIFKPVLDNGKVVEIILVAFEVTDSVHAKFGIEETEVQFKNVFDQFPIAMSIIKGPDMVVETVNDNMLNDFWNIDRKAADGQQLNKILSKKLFGQLSDCINEAFETGKTVRLHDVLWESDKIQEDKYVDFSCHPLRELDDSVKKVIIVTDDITKRVLTRFKLENFSKRLEKQVEERTEQLKASNEQLQDTVKRMENTNAELESFAYIASHDLKEPLRKIQMFMERVIAFENENLSERSLQYMGRIDNAIVRMRTLIDELLAYSRTGSEDYQFETTDLRSVLENVLENLSATFEESEAIIDYDEMGTVRIIPFQIKQVFQNLLENSLKFTKENEPPKVEVTTIEVDGEEIPIEGIYPNGKYLKISFRDYGIGFDPQNGEKIFEIFQRLHGKLEYQGTGIGLAIVKKIMDNHKGYIQAVGRPDDGATFNLYFPLNEE</sequence>
<keyword evidence="5" id="KW-0418">Kinase</keyword>
<dbReference type="Pfam" id="PF02518">
    <property type="entry name" value="HATPase_c"/>
    <property type="match status" value="1"/>
</dbReference>
<evidence type="ECO:0000256" key="1">
    <source>
        <dbReference type="ARBA" id="ARBA00000085"/>
    </source>
</evidence>
<dbReference type="InterPro" id="IPR000700">
    <property type="entry name" value="PAS-assoc_C"/>
</dbReference>
<dbReference type="Proteomes" id="UP000276309">
    <property type="component" value="Chromosome"/>
</dbReference>
<dbReference type="SMART" id="SM00388">
    <property type="entry name" value="HisKA"/>
    <property type="match status" value="1"/>
</dbReference>
<protein>
    <recommendedName>
        <fullName evidence="2">histidine kinase</fullName>
        <ecNumber evidence="2">2.7.13.3</ecNumber>
    </recommendedName>
</protein>
<gene>
    <name evidence="9" type="ORF">D1013_13820</name>
</gene>
<dbReference type="OrthoDB" id="9766459at2"/>
<evidence type="ECO:0000256" key="4">
    <source>
        <dbReference type="ARBA" id="ARBA00022679"/>
    </source>
</evidence>
<keyword evidence="3" id="KW-0597">Phosphoprotein</keyword>
<dbReference type="InterPro" id="IPR003661">
    <property type="entry name" value="HisK_dim/P_dom"/>
</dbReference>
<dbReference type="KEGG" id="emar:D1013_13820"/>
<keyword evidence="10" id="KW-1185">Reference proteome</keyword>
<evidence type="ECO:0000256" key="3">
    <source>
        <dbReference type="ARBA" id="ARBA00022553"/>
    </source>
</evidence>
<dbReference type="Gene3D" id="3.30.565.10">
    <property type="entry name" value="Histidine kinase-like ATPase, C-terminal domain"/>
    <property type="match status" value="1"/>
</dbReference>
<feature type="domain" description="Histidine kinase" evidence="7">
    <location>
        <begin position="603"/>
        <end position="830"/>
    </location>
</feature>
<dbReference type="InterPro" id="IPR005467">
    <property type="entry name" value="His_kinase_dom"/>
</dbReference>
<dbReference type="AlphaFoldDB" id="A0A3G2L7Y9"/>
<dbReference type="EC" id="2.7.13.3" evidence="2"/>
<evidence type="ECO:0000313" key="10">
    <source>
        <dbReference type="Proteomes" id="UP000276309"/>
    </source>
</evidence>
<dbReference type="InterPro" id="IPR036097">
    <property type="entry name" value="HisK_dim/P_sf"/>
</dbReference>
<dbReference type="InterPro" id="IPR004358">
    <property type="entry name" value="Sig_transdc_His_kin-like_C"/>
</dbReference>
<feature type="domain" description="PAC" evidence="8">
    <location>
        <begin position="248"/>
        <end position="301"/>
    </location>
</feature>
<dbReference type="PROSITE" id="PS50109">
    <property type="entry name" value="HIS_KIN"/>
    <property type="match status" value="1"/>
</dbReference>
<dbReference type="SUPFAM" id="SSF55785">
    <property type="entry name" value="PYP-like sensor domain (PAS domain)"/>
    <property type="match status" value="2"/>
</dbReference>
<evidence type="ECO:0000313" key="9">
    <source>
        <dbReference type="EMBL" id="AYN68380.1"/>
    </source>
</evidence>
<dbReference type="Gene3D" id="1.10.287.130">
    <property type="match status" value="1"/>
</dbReference>
<dbReference type="GO" id="GO:0000155">
    <property type="term" value="F:phosphorelay sensor kinase activity"/>
    <property type="evidence" value="ECO:0007669"/>
    <property type="project" value="InterPro"/>
</dbReference>
<dbReference type="Pfam" id="PF08448">
    <property type="entry name" value="PAS_4"/>
    <property type="match status" value="1"/>
</dbReference>
<dbReference type="InterPro" id="IPR003594">
    <property type="entry name" value="HATPase_dom"/>
</dbReference>
<dbReference type="InterPro" id="IPR013656">
    <property type="entry name" value="PAS_4"/>
</dbReference>
<dbReference type="PROSITE" id="PS50113">
    <property type="entry name" value="PAC"/>
    <property type="match status" value="1"/>
</dbReference>
<dbReference type="RefSeq" id="WP_121849393.1">
    <property type="nucleotide sequence ID" value="NZ_CP032050.1"/>
</dbReference>
<comment type="catalytic activity">
    <reaction evidence="1">
        <text>ATP + protein L-histidine = ADP + protein N-phospho-L-histidine.</text>
        <dbReference type="EC" id="2.7.13.3"/>
    </reaction>
</comment>
<proteinExistence type="predicted"/>
<dbReference type="Pfam" id="PF13188">
    <property type="entry name" value="PAS_8"/>
    <property type="match status" value="1"/>
</dbReference>
<dbReference type="SUPFAM" id="SSF55874">
    <property type="entry name" value="ATPase domain of HSP90 chaperone/DNA topoisomerase II/histidine kinase"/>
    <property type="match status" value="1"/>
</dbReference>
<dbReference type="Gene3D" id="3.30.450.20">
    <property type="entry name" value="PAS domain"/>
    <property type="match status" value="4"/>
</dbReference>
<dbReference type="InterPro" id="IPR000014">
    <property type="entry name" value="PAS"/>
</dbReference>
<feature type="coiled-coil region" evidence="6">
    <location>
        <begin position="562"/>
        <end position="600"/>
    </location>
</feature>
<dbReference type="SUPFAM" id="SSF47384">
    <property type="entry name" value="Homodimeric domain of signal transducing histidine kinase"/>
    <property type="match status" value="1"/>
</dbReference>
<accession>A0A3G2L7Y9</accession>
<evidence type="ECO:0000256" key="2">
    <source>
        <dbReference type="ARBA" id="ARBA00012438"/>
    </source>
</evidence>
<name>A0A3G2L7Y9_9FLAO</name>
<evidence type="ECO:0000256" key="5">
    <source>
        <dbReference type="ARBA" id="ARBA00022777"/>
    </source>
</evidence>
<dbReference type="InterPro" id="IPR035965">
    <property type="entry name" value="PAS-like_dom_sf"/>
</dbReference>
<dbReference type="PANTHER" id="PTHR43304">
    <property type="entry name" value="PHYTOCHROME-LIKE PROTEIN CPH1"/>
    <property type="match status" value="1"/>
</dbReference>
<organism evidence="9 10">
    <name type="scientific">Euzebyella marina</name>
    <dbReference type="NCBI Taxonomy" id="1761453"/>
    <lineage>
        <taxon>Bacteria</taxon>
        <taxon>Pseudomonadati</taxon>
        <taxon>Bacteroidota</taxon>
        <taxon>Flavobacteriia</taxon>
        <taxon>Flavobacteriales</taxon>
        <taxon>Flavobacteriaceae</taxon>
        <taxon>Euzebyella</taxon>
    </lineage>
</organism>
<dbReference type="SMART" id="SM00091">
    <property type="entry name" value="PAS"/>
    <property type="match status" value="2"/>
</dbReference>
<evidence type="ECO:0000259" key="7">
    <source>
        <dbReference type="PROSITE" id="PS50109"/>
    </source>
</evidence>
<dbReference type="EMBL" id="CP032050">
    <property type="protein sequence ID" value="AYN68380.1"/>
    <property type="molecule type" value="Genomic_DNA"/>
</dbReference>